<reference evidence="1 2" key="1">
    <citation type="submission" date="2020-08" db="EMBL/GenBank/DDBJ databases">
        <title>Sphingobacterium sp. DN00404 isolated from aquaculture water.</title>
        <authorList>
            <person name="Zhang M."/>
        </authorList>
    </citation>
    <scope>NUCLEOTIDE SEQUENCE [LARGE SCALE GENOMIC DNA]</scope>
    <source>
        <strain evidence="1 2">KCTC 32294</strain>
    </source>
</reference>
<dbReference type="RefSeq" id="WP_190307179.1">
    <property type="nucleotide sequence ID" value="NZ_JACNYK010000001.1"/>
</dbReference>
<proteinExistence type="predicted"/>
<evidence type="ECO:0000313" key="2">
    <source>
        <dbReference type="Proteomes" id="UP000606494"/>
    </source>
</evidence>
<dbReference type="EMBL" id="JACNYK010000001">
    <property type="protein sequence ID" value="MBD1423989.1"/>
    <property type="molecule type" value="Genomic_DNA"/>
</dbReference>
<organism evidence="1 2">
    <name type="scientific">Sphingobacterium arenae</name>
    <dbReference type="NCBI Taxonomy" id="1280598"/>
    <lineage>
        <taxon>Bacteria</taxon>
        <taxon>Pseudomonadati</taxon>
        <taxon>Bacteroidota</taxon>
        <taxon>Sphingobacteriia</taxon>
        <taxon>Sphingobacteriales</taxon>
        <taxon>Sphingobacteriaceae</taxon>
        <taxon>Sphingobacterium</taxon>
    </lineage>
</organism>
<evidence type="ECO:0000313" key="1">
    <source>
        <dbReference type="EMBL" id="MBD1423989.1"/>
    </source>
</evidence>
<sequence length="192" mass="22337">MALNENDLIHVIDELRLKGYTETFIIKGNLVYSTNLNRGFREEEVIIDGAYRFDVTEDAFDTQYLFAVSLPQHRIRGMIIDLLGMYFYMEEQSVTKILRDADIVNYVFDDQDPFVKYGLKKITPSDFDAGSKRYVLRIGFPDYPACPVGTDFTMLGFDEQTQEYVWLATSILKDSRLRKVAFTKYGTENIWI</sequence>
<gene>
    <name evidence="1" type="ORF">H8B17_00220</name>
</gene>
<name>A0ABR7XY94_9SPHI</name>
<protein>
    <submittedName>
        <fullName evidence="1">Uncharacterized protein</fullName>
    </submittedName>
</protein>
<keyword evidence="2" id="KW-1185">Reference proteome</keyword>
<comment type="caution">
    <text evidence="1">The sequence shown here is derived from an EMBL/GenBank/DDBJ whole genome shotgun (WGS) entry which is preliminary data.</text>
</comment>
<dbReference type="Proteomes" id="UP000606494">
    <property type="component" value="Unassembled WGS sequence"/>
</dbReference>
<accession>A0ABR7XY94</accession>